<dbReference type="PANTHER" id="PTHR31409:SF0">
    <property type="entry name" value="WASH COMPLEX SUBUNIT 4"/>
    <property type="match status" value="1"/>
</dbReference>
<dbReference type="InterPro" id="IPR028191">
    <property type="entry name" value="WASH-4_N"/>
</dbReference>
<accession>A0AAJ7SDS1</accession>
<dbReference type="RefSeq" id="XP_028966639.1">
    <property type="nucleotide sequence ID" value="XM_029110806.1"/>
</dbReference>
<dbReference type="Pfam" id="PF14746">
    <property type="entry name" value="WASH-7_C"/>
    <property type="match status" value="1"/>
</dbReference>
<dbReference type="GO" id="GO:0071203">
    <property type="term" value="C:WASH complex"/>
    <property type="evidence" value="ECO:0007669"/>
    <property type="project" value="InterPro"/>
</dbReference>
<dbReference type="KEGG" id="goe:100898778"/>
<organism evidence="4 5">
    <name type="scientific">Galendromus occidentalis</name>
    <name type="common">western predatory mite</name>
    <dbReference type="NCBI Taxonomy" id="34638"/>
    <lineage>
        <taxon>Eukaryota</taxon>
        <taxon>Metazoa</taxon>
        <taxon>Ecdysozoa</taxon>
        <taxon>Arthropoda</taxon>
        <taxon>Chelicerata</taxon>
        <taxon>Arachnida</taxon>
        <taxon>Acari</taxon>
        <taxon>Parasitiformes</taxon>
        <taxon>Mesostigmata</taxon>
        <taxon>Gamasina</taxon>
        <taxon>Phytoseioidea</taxon>
        <taxon>Phytoseiidae</taxon>
        <taxon>Typhlodrominae</taxon>
        <taxon>Galendromus</taxon>
    </lineage>
</organism>
<dbReference type="GO" id="GO:0016197">
    <property type="term" value="P:endosomal transport"/>
    <property type="evidence" value="ECO:0007669"/>
    <property type="project" value="TreeGrafter"/>
</dbReference>
<dbReference type="PANTHER" id="PTHR31409">
    <property type="entry name" value="WASH COMPLEX SUBUNIT 4"/>
    <property type="match status" value="1"/>
</dbReference>
<dbReference type="GeneID" id="100898778"/>
<dbReference type="AlphaFoldDB" id="A0AAJ7SDS1"/>
<reference evidence="5" key="1">
    <citation type="submission" date="2025-08" db="UniProtKB">
        <authorList>
            <consortium name="RefSeq"/>
        </authorList>
    </citation>
    <scope>IDENTIFICATION</scope>
</reference>
<gene>
    <name evidence="5" type="primary">LOC100898778</name>
</gene>
<evidence type="ECO:0000259" key="3">
    <source>
        <dbReference type="Pfam" id="PF14746"/>
    </source>
</evidence>
<sequence length="1092" mass="124653">MRFDMDIDDDSEICKDFALRELRRFGQVVRRHCCHLEETIGEGSSRNRPQVNSFVQKPRDGVNPVLLVKTGSPAFDKIILSISSICLEADALIEQSCFVKQIHDYGESNEAPEVQISKFVPSLRRLQAHVSRCADVIQLAVSQVVGLYSFAPQNDASTSQVIFLSLARLFTSLIALEIVIRQQTVLREHLQIYLRLLKSWKYDPKLSEQVKALLKLMTDINSELLEGTILKDCIRRVRISSPKFSDALKETIRAHLAELDSKVNESQAQILLRSEKFVGLCGLFLLHFTVKQQADRPIFRTIVDLSKKIGPVLLKGNAIWDAPSFFTREIPALGSLFPTQNKPSYYLIQMVPRLSLEVTGYENQTALWLLRMDASFGESDDDYNVETLKNKCKLLLQGHNIVRCVNQHLNLVVSLHVSAKKAMSKSTLVFAARMICVLNALKQGLSRYQSRIDEAIAHADQNLHHQLLETVMKIKQKMSNEKKTDKKKLDANAAVKLAEASLKGPFTKLKEICVNVAKEYIAQIKIIRPDEAETFNSNLKRLSVIANYGNVFRKSLEMWGLSSHHVVLLEVFLSQMYKNNSSVTSGSAPPMIETITSICSSIQRETPSIDSVFQILHESLVDPLCKDIENDLRIQMHTHLVADSRNPFAQNKAQIQTQLKRICQTEYILPTEKISMKRGVERYLERIFYNLTTVALHDWGTYDEMRVIAELKYDAKTVESHLPAETLDQGLDVLNVMRNIEGFSSKFVYNMNNQTFVERVSANKHLNTVNISHIANSIRTHGPGITDTTVNVVYRFLRKQFEILSQLLFNEHIKSRLMRDIAYFRENKESLQQKYPFTRAEKICKSVRNLGMTPEGFTYLDKFRQLMTSVGNAMGYVRMMRTGALEYCAQGNALLPDISDDSYESFVETLKDTPFQDHTEVSDAAKHLDSVIKCLLKQQSGVEGSDYYRHLIEAFEGPFCDERNAYLQNFYILVPSLTLNFVEHIVQSRERLSRKQKNDAIFSDDGFAIGVAFALRLTKQFTNFDSLHWFNSVDEKYIEELKTSQEASRSSFSDEKLSQTISLTAKRIEAYRKEFTLLNHAFTSARIFFKTS</sequence>
<dbReference type="GO" id="GO:0005768">
    <property type="term" value="C:endosome"/>
    <property type="evidence" value="ECO:0007669"/>
    <property type="project" value="TreeGrafter"/>
</dbReference>
<dbReference type="InterPro" id="IPR028283">
    <property type="entry name" value="WASH-7_C"/>
</dbReference>
<dbReference type="GO" id="GO:0007032">
    <property type="term" value="P:endosome organization"/>
    <property type="evidence" value="ECO:0007669"/>
    <property type="project" value="TreeGrafter"/>
</dbReference>
<dbReference type="InterPro" id="IPR028282">
    <property type="entry name" value="WASH-7_central"/>
</dbReference>
<feature type="domain" description="WASH complex subunit 4 N-terminal" evidence="2">
    <location>
        <begin position="67"/>
        <end position="554"/>
    </location>
</feature>
<dbReference type="InterPro" id="IPR027307">
    <property type="entry name" value="WASH7"/>
</dbReference>
<evidence type="ECO:0000313" key="4">
    <source>
        <dbReference type="Proteomes" id="UP000694867"/>
    </source>
</evidence>
<evidence type="ECO:0000259" key="1">
    <source>
        <dbReference type="Pfam" id="PF14744"/>
    </source>
</evidence>
<dbReference type="Pfam" id="PF14744">
    <property type="entry name" value="WASH-7_mid"/>
    <property type="match status" value="1"/>
</dbReference>
<feature type="domain" description="WASH complex subunit 7 central" evidence="1">
    <location>
        <begin position="566"/>
        <end position="898"/>
    </location>
</feature>
<dbReference type="Proteomes" id="UP000694867">
    <property type="component" value="Unplaced"/>
</dbReference>
<keyword evidence="4" id="KW-1185">Reference proteome</keyword>
<dbReference type="Pfam" id="PF14745">
    <property type="entry name" value="WASH-4_N"/>
    <property type="match status" value="1"/>
</dbReference>
<name>A0AAJ7SDS1_9ACAR</name>
<proteinExistence type="predicted"/>
<feature type="domain" description="WASH complex subunit 7 C-terminal" evidence="3">
    <location>
        <begin position="923"/>
        <end position="1090"/>
    </location>
</feature>
<protein>
    <submittedName>
        <fullName evidence="5">WASH complex subunit 4</fullName>
    </submittedName>
</protein>
<evidence type="ECO:0000313" key="5">
    <source>
        <dbReference type="RefSeq" id="XP_028966639.1"/>
    </source>
</evidence>
<dbReference type="CTD" id="32594"/>
<evidence type="ECO:0000259" key="2">
    <source>
        <dbReference type="Pfam" id="PF14745"/>
    </source>
</evidence>